<evidence type="ECO:0000256" key="2">
    <source>
        <dbReference type="ARBA" id="ARBA00022801"/>
    </source>
</evidence>
<feature type="domain" description="Glycoside hydrolase family 5 C-terminal" evidence="4">
    <location>
        <begin position="44"/>
        <end position="131"/>
    </location>
</feature>
<dbReference type="Proteomes" id="UP001220256">
    <property type="component" value="Unassembled WGS sequence"/>
</dbReference>
<keyword evidence="2" id="KW-0378">Hydrolase</keyword>
<evidence type="ECO:0000313" key="5">
    <source>
        <dbReference type="EMBL" id="KAJ5275615.1"/>
    </source>
</evidence>
<dbReference type="Pfam" id="PF18564">
    <property type="entry name" value="Glyco_hydro_5_C"/>
    <property type="match status" value="1"/>
</dbReference>
<sequence>MQGLTDAMAAAGANMVSWIGWAYENLYNGSSGQPYPELAKHYSRAYPATIAGTPISFGFSEGSTTFKLQFTSDPNIDAPTEIILPPSTYPNGYRVQVSPGGSLLQYALDKRTLGLFTSTSIKNATDISVTVSSN</sequence>
<protein>
    <recommendedName>
        <fullName evidence="4">Glycoside hydrolase family 5 C-terminal domain-containing protein</fullName>
    </recommendedName>
</protein>
<accession>A0ABQ8WT41</accession>
<dbReference type="PANTHER" id="PTHR31308">
    <property type="match status" value="1"/>
</dbReference>
<evidence type="ECO:0000256" key="1">
    <source>
        <dbReference type="ARBA" id="ARBA00005641"/>
    </source>
</evidence>
<evidence type="ECO:0000259" key="4">
    <source>
        <dbReference type="Pfam" id="PF18564"/>
    </source>
</evidence>
<dbReference type="Gene3D" id="2.60.40.1180">
    <property type="entry name" value="Golgi alpha-mannosidase II"/>
    <property type="match status" value="1"/>
</dbReference>
<reference evidence="5 6" key="1">
    <citation type="journal article" date="2023" name="IMA Fungus">
        <title>Comparative genomic study of the Penicillium genus elucidates a diverse pangenome and 15 lateral gene transfer events.</title>
        <authorList>
            <person name="Petersen C."/>
            <person name="Sorensen T."/>
            <person name="Nielsen M.R."/>
            <person name="Sondergaard T.E."/>
            <person name="Sorensen J.L."/>
            <person name="Fitzpatrick D.A."/>
            <person name="Frisvad J.C."/>
            <person name="Nielsen K.L."/>
        </authorList>
    </citation>
    <scope>NUCLEOTIDE SEQUENCE [LARGE SCALE GENOMIC DNA]</scope>
    <source>
        <strain evidence="5 6">IBT 3361</strain>
    </source>
</reference>
<comment type="similarity">
    <text evidence="1">Belongs to the glycosyl hydrolase 5 (cellulase A) family.</text>
</comment>
<dbReference type="PANTHER" id="PTHR31308:SF3">
    <property type="entry name" value="ENDOGLYCOCERAMIDASE"/>
    <property type="match status" value="1"/>
</dbReference>
<evidence type="ECO:0000313" key="6">
    <source>
        <dbReference type="Proteomes" id="UP001220256"/>
    </source>
</evidence>
<keyword evidence="3" id="KW-0326">Glycosidase</keyword>
<dbReference type="InterPro" id="IPR013780">
    <property type="entry name" value="Glyco_hydro_b"/>
</dbReference>
<proteinExistence type="inferred from homology"/>
<keyword evidence="6" id="KW-1185">Reference proteome</keyword>
<dbReference type="InterPro" id="IPR041036">
    <property type="entry name" value="GH5_C"/>
</dbReference>
<evidence type="ECO:0000256" key="3">
    <source>
        <dbReference type="ARBA" id="ARBA00023295"/>
    </source>
</evidence>
<name>A0ABQ8WT41_PENCH</name>
<dbReference type="EMBL" id="JAPVEB010000002">
    <property type="protein sequence ID" value="KAJ5275615.1"/>
    <property type="molecule type" value="Genomic_DNA"/>
</dbReference>
<organism evidence="5 6">
    <name type="scientific">Penicillium chrysogenum</name>
    <name type="common">Penicillium notatum</name>
    <dbReference type="NCBI Taxonomy" id="5076"/>
    <lineage>
        <taxon>Eukaryota</taxon>
        <taxon>Fungi</taxon>
        <taxon>Dikarya</taxon>
        <taxon>Ascomycota</taxon>
        <taxon>Pezizomycotina</taxon>
        <taxon>Eurotiomycetes</taxon>
        <taxon>Eurotiomycetidae</taxon>
        <taxon>Eurotiales</taxon>
        <taxon>Aspergillaceae</taxon>
        <taxon>Penicillium</taxon>
        <taxon>Penicillium chrysogenum species complex</taxon>
    </lineage>
</organism>
<comment type="caution">
    <text evidence="5">The sequence shown here is derived from an EMBL/GenBank/DDBJ whole genome shotgun (WGS) entry which is preliminary data.</text>
</comment>
<gene>
    <name evidence="5" type="ORF">N7505_004160</name>
</gene>
<dbReference type="InterPro" id="IPR052066">
    <property type="entry name" value="Glycosphingolipid_Hydrolases"/>
</dbReference>